<dbReference type="InterPro" id="IPR036179">
    <property type="entry name" value="Ig-like_dom_sf"/>
</dbReference>
<dbReference type="Gene3D" id="2.60.40.10">
    <property type="entry name" value="Immunoglobulins"/>
    <property type="match status" value="8"/>
</dbReference>
<evidence type="ECO:0000313" key="5">
    <source>
        <dbReference type="EMBL" id="KAK3510768.1"/>
    </source>
</evidence>
<organism evidence="5 6">
    <name type="scientific">Hemibagrus guttatus</name>
    <dbReference type="NCBI Taxonomy" id="175788"/>
    <lineage>
        <taxon>Eukaryota</taxon>
        <taxon>Metazoa</taxon>
        <taxon>Chordata</taxon>
        <taxon>Craniata</taxon>
        <taxon>Vertebrata</taxon>
        <taxon>Euteleostomi</taxon>
        <taxon>Actinopterygii</taxon>
        <taxon>Neopterygii</taxon>
        <taxon>Teleostei</taxon>
        <taxon>Ostariophysi</taxon>
        <taxon>Siluriformes</taxon>
        <taxon>Bagridae</taxon>
        <taxon>Hemibagrus</taxon>
    </lineage>
</organism>
<feature type="domain" description="Ig-like" evidence="4">
    <location>
        <begin position="799"/>
        <end position="883"/>
    </location>
</feature>
<feature type="signal peptide" evidence="3">
    <location>
        <begin position="1"/>
        <end position="26"/>
    </location>
</feature>
<comment type="caution">
    <text evidence="5">The sequence shown here is derived from an EMBL/GenBank/DDBJ whole genome shotgun (WGS) entry which is preliminary data.</text>
</comment>
<feature type="transmembrane region" description="Helical" evidence="2">
    <location>
        <begin position="891"/>
        <end position="915"/>
    </location>
</feature>
<dbReference type="InterPro" id="IPR013106">
    <property type="entry name" value="Ig_V-set"/>
</dbReference>
<feature type="domain" description="Ig-like" evidence="4">
    <location>
        <begin position="221"/>
        <end position="300"/>
    </location>
</feature>
<dbReference type="InterPro" id="IPR003599">
    <property type="entry name" value="Ig_sub"/>
</dbReference>
<evidence type="ECO:0000256" key="2">
    <source>
        <dbReference type="SAM" id="Phobius"/>
    </source>
</evidence>
<feature type="domain" description="Ig-like" evidence="4">
    <location>
        <begin position="634"/>
        <end position="706"/>
    </location>
</feature>
<keyword evidence="2" id="KW-1133">Transmembrane helix</keyword>
<dbReference type="Pfam" id="PF13927">
    <property type="entry name" value="Ig_3"/>
    <property type="match status" value="1"/>
</dbReference>
<feature type="region of interest" description="Disordered" evidence="1">
    <location>
        <begin position="924"/>
        <end position="949"/>
    </location>
</feature>
<protein>
    <recommendedName>
        <fullName evidence="4">Ig-like domain-containing protein</fullName>
    </recommendedName>
</protein>
<keyword evidence="2" id="KW-0472">Membrane</keyword>
<feature type="compositionally biased region" description="Basic residues" evidence="1">
    <location>
        <begin position="446"/>
        <end position="506"/>
    </location>
</feature>
<gene>
    <name evidence="5" type="ORF">QTP70_022477</name>
</gene>
<dbReference type="PANTHER" id="PTHR46013">
    <property type="entry name" value="VASCULAR CELL ADHESION MOLECULE 1"/>
    <property type="match status" value="1"/>
</dbReference>
<dbReference type="EMBL" id="JAUCMX010000025">
    <property type="protein sequence ID" value="KAK3510768.1"/>
    <property type="molecule type" value="Genomic_DNA"/>
</dbReference>
<sequence length="1029" mass="114915">ATLMMSLRLTPPLPLLFLLMVSGVVSQSEWSVTYTPSYICAPKGSTVTMGCIYTYPTNYTVQRAFWSRQLVTNKEPPDLSSDPNYRNRVQYLGDKLNDCRLRLSGVREQDQGKYYFRFLTNNGGKRHGKDGVELSVTELQVEMSSDTVVEGDGVTLTCKTTCSLTETPTFSWYKQGSNLHFISNFNPLRLPSVSQRDAGHYNCSVQGYSSPPVTLNVQYPPKRVSVSISPSGGIVEGRSVTLTCSGDANPPVQNYTWYKGNSHMSTGHTYRINRIRSEDSGDYTCRAENKHGYQLSAAVSLNVLYPPKSVSVSISPSGEIVEGSSVTLTCSSDANPPVQSYTWYKVNESSPVGSGQSYNFTLSSSSSGEFYCVAQNKYGSQRAPAVPLTLNPITGEREQEVQVIMQSLVRAEEAELEMLRFSLGMTRLDRIRNEYIRGTAHGGHLKEKKKKRERRRRRRRRRKKKKKKKRKKKKRKKKKKKKKKKRKKEKKEKKKRKKKKKRRKKLTPPLPLLFLLMISRVVSQLGWSVTYTPSYICALKGSTVTMGCTYRYPTGYTVQKAFWSRQLVTDEEPPDLSSDTNYRNRVQYLGDKLNDCRLGLRDVREQDQGKYYFRFLTTRDQKYQGRDGVELSVTELQVEMSSDTVVEGDGVTLTCKTTCSLTQTFSWYKDRHYFSYSNPLRLPSVSQRDAGRYSCSVQGYYSPPVTLNVQYPPKSVSVSISSSGEIVEGRSVTLTCSSDANPPVQNYTWYKGSSHMSTGHTYRINSIRSEDSGNYTCRAENEHGYQLSAAVSLNVLYPPKSVSVSISSSGEIVEGSSVTLACSSDANPPVQSYTWYKVNESSPVGSGQSYNFTLSSSSSGEFYCVAQNKYGSQRAPAVPLTLNSITGVRSVVLYVVLGVIVGCGCLLAIVGVLYIRRKRRSSAADDENTYATVNSAASNNPTPHPDLVNQNDVHYASIQHRRAGSSPVQASGSSATEVVQYATVQYRGDRLVEKTQEHDDHYANVKFNLTGAAYRSDAPAPDSSVIYSV</sequence>
<keyword evidence="2" id="KW-0812">Transmembrane</keyword>
<evidence type="ECO:0000259" key="4">
    <source>
        <dbReference type="PROSITE" id="PS50835"/>
    </source>
</evidence>
<name>A0AAE0UMH3_9TELE</name>
<feature type="domain" description="Ig-like" evidence="4">
    <location>
        <begin position="713"/>
        <end position="792"/>
    </location>
</feature>
<keyword evidence="6" id="KW-1185">Reference proteome</keyword>
<feature type="chain" id="PRO_5042107176" description="Ig-like domain-containing protein" evidence="3">
    <location>
        <begin position="27"/>
        <end position="1029"/>
    </location>
</feature>
<reference evidence="5" key="1">
    <citation type="submission" date="2023-06" db="EMBL/GenBank/DDBJ databases">
        <title>Male Hemibagrus guttatus genome.</title>
        <authorList>
            <person name="Bian C."/>
        </authorList>
    </citation>
    <scope>NUCLEOTIDE SEQUENCE</scope>
    <source>
        <strain evidence="5">Male_cb2023</strain>
        <tissue evidence="5">Muscle</tissue>
    </source>
</reference>
<dbReference type="SUPFAM" id="SSF48726">
    <property type="entry name" value="Immunoglobulin"/>
    <property type="match status" value="8"/>
</dbReference>
<dbReference type="InterPro" id="IPR003598">
    <property type="entry name" value="Ig_sub2"/>
</dbReference>
<dbReference type="SMART" id="SM00409">
    <property type="entry name" value="IG"/>
    <property type="match status" value="8"/>
</dbReference>
<feature type="non-terminal residue" evidence="5">
    <location>
        <position position="1"/>
    </location>
</feature>
<feature type="domain" description="Ig-like" evidence="4">
    <location>
        <begin position="137"/>
        <end position="214"/>
    </location>
</feature>
<dbReference type="PROSITE" id="PS50835">
    <property type="entry name" value="IG_LIKE"/>
    <property type="match status" value="6"/>
</dbReference>
<dbReference type="PANTHER" id="PTHR46013:SF4">
    <property type="entry name" value="B-CELL RECEPTOR CD22-RELATED"/>
    <property type="match status" value="1"/>
</dbReference>
<evidence type="ECO:0000313" key="6">
    <source>
        <dbReference type="Proteomes" id="UP001274896"/>
    </source>
</evidence>
<dbReference type="Pfam" id="PF13895">
    <property type="entry name" value="Ig_2"/>
    <property type="match status" value="5"/>
</dbReference>
<keyword evidence="3" id="KW-0732">Signal</keyword>
<dbReference type="InterPro" id="IPR013783">
    <property type="entry name" value="Ig-like_fold"/>
</dbReference>
<dbReference type="SMART" id="SM00408">
    <property type="entry name" value="IGc2"/>
    <property type="match status" value="6"/>
</dbReference>
<feature type="compositionally biased region" description="Polar residues" evidence="1">
    <location>
        <begin position="929"/>
        <end position="941"/>
    </location>
</feature>
<evidence type="ECO:0000256" key="1">
    <source>
        <dbReference type="SAM" id="MobiDB-lite"/>
    </source>
</evidence>
<evidence type="ECO:0000256" key="3">
    <source>
        <dbReference type="SAM" id="SignalP"/>
    </source>
</evidence>
<proteinExistence type="predicted"/>
<dbReference type="CDD" id="cd00096">
    <property type="entry name" value="Ig"/>
    <property type="match status" value="3"/>
</dbReference>
<feature type="region of interest" description="Disordered" evidence="1">
    <location>
        <begin position="439"/>
        <end position="506"/>
    </location>
</feature>
<dbReference type="Proteomes" id="UP001274896">
    <property type="component" value="Unassembled WGS sequence"/>
</dbReference>
<dbReference type="Pfam" id="PF07686">
    <property type="entry name" value="V-set"/>
    <property type="match status" value="1"/>
</dbReference>
<accession>A0AAE0UMH3</accession>
<feature type="domain" description="Ig-like" evidence="4">
    <location>
        <begin position="307"/>
        <end position="391"/>
    </location>
</feature>
<dbReference type="InterPro" id="IPR007110">
    <property type="entry name" value="Ig-like_dom"/>
</dbReference>
<dbReference type="AlphaFoldDB" id="A0AAE0UMH3"/>